<organism evidence="1 2">
    <name type="scientific">Pullulanibacillus camelliae</name>
    <dbReference type="NCBI Taxonomy" id="1707096"/>
    <lineage>
        <taxon>Bacteria</taxon>
        <taxon>Bacillati</taxon>
        <taxon>Bacillota</taxon>
        <taxon>Bacilli</taxon>
        <taxon>Bacillales</taxon>
        <taxon>Sporolactobacillaceae</taxon>
        <taxon>Pullulanibacillus</taxon>
    </lineage>
</organism>
<protein>
    <submittedName>
        <fullName evidence="1">Uncharacterized protein</fullName>
    </submittedName>
</protein>
<dbReference type="RefSeq" id="WP_188689149.1">
    <property type="nucleotide sequence ID" value="NZ_BMIR01000002.1"/>
</dbReference>
<comment type="caution">
    <text evidence="1">The sequence shown here is derived from an EMBL/GenBank/DDBJ whole genome shotgun (WGS) entry which is preliminary data.</text>
</comment>
<proteinExistence type="predicted"/>
<accession>A0A8J2YAV1</accession>
<dbReference type="AlphaFoldDB" id="A0A8J2YAV1"/>
<dbReference type="EMBL" id="BMIR01000002">
    <property type="protein sequence ID" value="GGE30646.1"/>
    <property type="molecule type" value="Genomic_DNA"/>
</dbReference>
<gene>
    <name evidence="1" type="ORF">GCM10011391_06640</name>
</gene>
<evidence type="ECO:0000313" key="2">
    <source>
        <dbReference type="Proteomes" id="UP000628775"/>
    </source>
</evidence>
<dbReference type="Proteomes" id="UP000628775">
    <property type="component" value="Unassembled WGS sequence"/>
</dbReference>
<reference evidence="1" key="1">
    <citation type="journal article" date="2014" name="Int. J. Syst. Evol. Microbiol.">
        <title>Complete genome sequence of Corynebacterium casei LMG S-19264T (=DSM 44701T), isolated from a smear-ripened cheese.</title>
        <authorList>
            <consortium name="US DOE Joint Genome Institute (JGI-PGF)"/>
            <person name="Walter F."/>
            <person name="Albersmeier A."/>
            <person name="Kalinowski J."/>
            <person name="Ruckert C."/>
        </authorList>
    </citation>
    <scope>NUCLEOTIDE SEQUENCE</scope>
    <source>
        <strain evidence="1">CGMCC 1.15371</strain>
    </source>
</reference>
<reference evidence="1" key="2">
    <citation type="submission" date="2020-09" db="EMBL/GenBank/DDBJ databases">
        <authorList>
            <person name="Sun Q."/>
            <person name="Zhou Y."/>
        </authorList>
    </citation>
    <scope>NUCLEOTIDE SEQUENCE</scope>
    <source>
        <strain evidence="1">CGMCC 1.15371</strain>
    </source>
</reference>
<keyword evidence="2" id="KW-1185">Reference proteome</keyword>
<name>A0A8J2YAV1_9BACL</name>
<evidence type="ECO:0000313" key="1">
    <source>
        <dbReference type="EMBL" id="GGE30646.1"/>
    </source>
</evidence>
<sequence>MKTKLKFTLGVLALGIMAVVLFALQQSVAPQQQNAEREGWVTGLSAWTLNVDAALDSIINK</sequence>